<name>A0A4Y7RBK6_9FIRM</name>
<gene>
    <name evidence="2" type="ORF">Pmgp_03756</name>
</gene>
<organism evidence="2 3">
    <name type="scientific">Pelotomaculum propionicicum</name>
    <dbReference type="NCBI Taxonomy" id="258475"/>
    <lineage>
        <taxon>Bacteria</taxon>
        <taxon>Bacillati</taxon>
        <taxon>Bacillota</taxon>
        <taxon>Clostridia</taxon>
        <taxon>Eubacteriales</taxon>
        <taxon>Desulfotomaculaceae</taxon>
        <taxon>Pelotomaculum</taxon>
    </lineage>
</organism>
<keyword evidence="3" id="KW-1185">Reference proteome</keyword>
<accession>A0A4Y7RBK6</accession>
<protein>
    <submittedName>
        <fullName evidence="2">Uncharacterized protein</fullName>
    </submittedName>
</protein>
<dbReference type="AlphaFoldDB" id="A0A4Y7RBK6"/>
<keyword evidence="1" id="KW-1133">Transmembrane helix</keyword>
<proteinExistence type="predicted"/>
<feature type="transmembrane region" description="Helical" evidence="1">
    <location>
        <begin position="40"/>
        <end position="58"/>
    </location>
</feature>
<feature type="transmembrane region" description="Helical" evidence="1">
    <location>
        <begin position="64"/>
        <end position="90"/>
    </location>
</feature>
<evidence type="ECO:0000313" key="2">
    <source>
        <dbReference type="EMBL" id="TEB06398.1"/>
    </source>
</evidence>
<sequence length="98" mass="10840">MLKKLKDSLAYIWHKVVYAFTGCHNIQLVDTNNCKSTTTVAVGMVAGLMLTALAWPLIKFLATSVALLVMMVTFYLIVLFVVVTMFYFCIRAAGTIIG</sequence>
<keyword evidence="1" id="KW-0812">Transmembrane</keyword>
<evidence type="ECO:0000256" key="1">
    <source>
        <dbReference type="SAM" id="Phobius"/>
    </source>
</evidence>
<comment type="caution">
    <text evidence="2">The sequence shown here is derived from an EMBL/GenBank/DDBJ whole genome shotgun (WGS) entry which is preliminary data.</text>
</comment>
<keyword evidence="1" id="KW-0472">Membrane</keyword>
<reference evidence="2 3" key="1">
    <citation type="journal article" date="2018" name="Environ. Microbiol.">
        <title>Novel energy conservation strategies and behaviour of Pelotomaculum schinkii driving syntrophic propionate catabolism.</title>
        <authorList>
            <person name="Hidalgo-Ahumada C.A.P."/>
            <person name="Nobu M.K."/>
            <person name="Narihiro T."/>
            <person name="Tamaki H."/>
            <person name="Liu W.T."/>
            <person name="Kamagata Y."/>
            <person name="Stams A.J.M."/>
            <person name="Imachi H."/>
            <person name="Sousa D.Z."/>
        </authorList>
    </citation>
    <scope>NUCLEOTIDE SEQUENCE [LARGE SCALE GENOMIC DNA]</scope>
    <source>
        <strain evidence="2 3">MGP</strain>
    </source>
</reference>
<evidence type="ECO:0000313" key="3">
    <source>
        <dbReference type="Proteomes" id="UP000297597"/>
    </source>
</evidence>
<dbReference type="Proteomes" id="UP000297597">
    <property type="component" value="Unassembled WGS sequence"/>
</dbReference>
<dbReference type="EMBL" id="QFFZ01000100">
    <property type="protein sequence ID" value="TEB06398.1"/>
    <property type="molecule type" value="Genomic_DNA"/>
</dbReference>
<dbReference type="RefSeq" id="WP_134216174.1">
    <property type="nucleotide sequence ID" value="NZ_QFFZ01000100.1"/>
</dbReference>